<dbReference type="RefSeq" id="WP_166322491.1">
    <property type="nucleotide sequence ID" value="NZ_CP049916.1"/>
</dbReference>
<organism evidence="1 2">
    <name type="scientific">Acinetobacter lanii</name>
    <dbReference type="NCBI Taxonomy" id="2715163"/>
    <lineage>
        <taxon>Bacteria</taxon>
        <taxon>Pseudomonadati</taxon>
        <taxon>Pseudomonadota</taxon>
        <taxon>Gammaproteobacteria</taxon>
        <taxon>Moraxellales</taxon>
        <taxon>Moraxellaceae</taxon>
        <taxon>Acinetobacter</taxon>
    </lineage>
</organism>
<keyword evidence="2" id="KW-1185">Reference proteome</keyword>
<dbReference type="AlphaFoldDB" id="A0A6G8S1T5"/>
<gene>
    <name evidence="1" type="ORF">G8D99_02955</name>
</gene>
<sequence length="131" mass="15164">MSQEIEVVIQRDSVSMGDDIQAPHAYRVWISSQTTIEACCTELNLHLYLPKIVTGEAVWTVENAQGDAMLLIAQQWADLYYFVPQHSLLLEHLIFDETHQAYTLYLRYHMQIDPQLLIQQLESLKTDSTLK</sequence>
<dbReference type="EMBL" id="CP049916">
    <property type="protein sequence ID" value="QIO08085.1"/>
    <property type="molecule type" value="Genomic_DNA"/>
</dbReference>
<name>A0A6G8S1T5_9GAMM</name>
<proteinExistence type="predicted"/>
<evidence type="ECO:0000313" key="1">
    <source>
        <dbReference type="EMBL" id="QIO08085.1"/>
    </source>
</evidence>
<reference evidence="1 2" key="1">
    <citation type="submission" date="2020-03" db="EMBL/GenBank/DDBJ databases">
        <authorList>
            <person name="Zhu W."/>
        </authorList>
    </citation>
    <scope>NUCLEOTIDE SEQUENCE [LARGE SCALE GENOMIC DNA]</scope>
    <source>
        <strain evidence="1 2">185</strain>
    </source>
</reference>
<evidence type="ECO:0000313" key="2">
    <source>
        <dbReference type="Proteomes" id="UP000501939"/>
    </source>
</evidence>
<dbReference type="Proteomes" id="UP000501939">
    <property type="component" value="Chromosome"/>
</dbReference>
<protein>
    <submittedName>
        <fullName evidence="1">Uncharacterized protein</fullName>
    </submittedName>
</protein>
<dbReference type="KEGG" id="alj:G8D99_02955"/>
<accession>A0A6G8S1T5</accession>